<gene>
    <name evidence="2" type="ORF">A2563_03750</name>
</gene>
<organism evidence="2 3">
    <name type="scientific">Candidatus Magasanikbacteria bacterium RIFOXYD1_FULL_40_23</name>
    <dbReference type="NCBI Taxonomy" id="1798705"/>
    <lineage>
        <taxon>Bacteria</taxon>
        <taxon>Candidatus Magasanikiibacteriota</taxon>
    </lineage>
</organism>
<dbReference type="EMBL" id="MFRA01000005">
    <property type="protein sequence ID" value="OGH92756.1"/>
    <property type="molecule type" value="Genomic_DNA"/>
</dbReference>
<protein>
    <submittedName>
        <fullName evidence="2">Uncharacterized protein</fullName>
    </submittedName>
</protein>
<evidence type="ECO:0000256" key="1">
    <source>
        <dbReference type="SAM" id="Phobius"/>
    </source>
</evidence>
<accession>A0A1F6P9B5</accession>
<sequence length="157" mass="18419">MYYIGVRYIWTSKSRKIMQNKLVRTIILLMALAVYYTIMISIHWSSIPKLPFNCAYITGMVIAPLAILAERWGKHFDTPNFDWWELIRKQLLTLVIFYPIEILGIWPMLGKPKGVWESDFLVSFCISFTSVMMGTKLPTTLSRWRNKIFDTDKNGNE</sequence>
<evidence type="ECO:0000313" key="2">
    <source>
        <dbReference type="EMBL" id="OGH92756.1"/>
    </source>
</evidence>
<feature type="transmembrane region" description="Helical" evidence="1">
    <location>
        <begin position="50"/>
        <end position="69"/>
    </location>
</feature>
<keyword evidence="1" id="KW-0812">Transmembrane</keyword>
<proteinExistence type="predicted"/>
<keyword evidence="1" id="KW-0472">Membrane</keyword>
<feature type="transmembrane region" description="Helical" evidence="1">
    <location>
        <begin position="90"/>
        <end position="108"/>
    </location>
</feature>
<comment type="caution">
    <text evidence="2">The sequence shown here is derived from an EMBL/GenBank/DDBJ whole genome shotgun (WGS) entry which is preliminary data.</text>
</comment>
<dbReference type="Proteomes" id="UP000176634">
    <property type="component" value="Unassembled WGS sequence"/>
</dbReference>
<name>A0A1F6P9B5_9BACT</name>
<reference evidence="2 3" key="1">
    <citation type="journal article" date="2016" name="Nat. Commun.">
        <title>Thousands of microbial genomes shed light on interconnected biogeochemical processes in an aquifer system.</title>
        <authorList>
            <person name="Anantharaman K."/>
            <person name="Brown C.T."/>
            <person name="Hug L.A."/>
            <person name="Sharon I."/>
            <person name="Castelle C.J."/>
            <person name="Probst A.J."/>
            <person name="Thomas B.C."/>
            <person name="Singh A."/>
            <person name="Wilkins M.J."/>
            <person name="Karaoz U."/>
            <person name="Brodie E.L."/>
            <person name="Williams K.H."/>
            <person name="Hubbard S.S."/>
            <person name="Banfield J.F."/>
        </authorList>
    </citation>
    <scope>NUCLEOTIDE SEQUENCE [LARGE SCALE GENOMIC DNA]</scope>
</reference>
<feature type="transmembrane region" description="Helical" evidence="1">
    <location>
        <begin position="22"/>
        <end position="44"/>
    </location>
</feature>
<evidence type="ECO:0000313" key="3">
    <source>
        <dbReference type="Proteomes" id="UP000176634"/>
    </source>
</evidence>
<dbReference type="AlphaFoldDB" id="A0A1F6P9B5"/>
<dbReference type="STRING" id="1798705.A2563_03750"/>
<feature type="transmembrane region" description="Helical" evidence="1">
    <location>
        <begin position="120"/>
        <end position="137"/>
    </location>
</feature>
<keyword evidence="1" id="KW-1133">Transmembrane helix</keyword>